<dbReference type="Proteomes" id="UP000663828">
    <property type="component" value="Unassembled WGS sequence"/>
</dbReference>
<organism evidence="1 2">
    <name type="scientific">Adineta ricciae</name>
    <name type="common">Rotifer</name>
    <dbReference type="NCBI Taxonomy" id="249248"/>
    <lineage>
        <taxon>Eukaryota</taxon>
        <taxon>Metazoa</taxon>
        <taxon>Spiralia</taxon>
        <taxon>Gnathifera</taxon>
        <taxon>Rotifera</taxon>
        <taxon>Eurotatoria</taxon>
        <taxon>Bdelloidea</taxon>
        <taxon>Adinetida</taxon>
        <taxon>Adinetidae</taxon>
        <taxon>Adineta</taxon>
    </lineage>
</organism>
<gene>
    <name evidence="1" type="ORF">XAT740_LOCUS46029</name>
</gene>
<reference evidence="1" key="1">
    <citation type="submission" date="2021-02" db="EMBL/GenBank/DDBJ databases">
        <authorList>
            <person name="Nowell W R."/>
        </authorList>
    </citation>
    <scope>NUCLEOTIDE SEQUENCE</scope>
</reference>
<keyword evidence="2" id="KW-1185">Reference proteome</keyword>
<comment type="caution">
    <text evidence="1">The sequence shown here is derived from an EMBL/GenBank/DDBJ whole genome shotgun (WGS) entry which is preliminary data.</text>
</comment>
<sequence length="121" mass="14029">GIKVIKDDSAIYNFLKEVGISDIRMTCHLSDDRSNNTIVFTSYNHLSILQKNIHRWPGILEIVAVRTGDPYMFHSIEVICYDEIEYQSMFTKYQERFADISLETSVVNSGYNIIDGEEERL</sequence>
<evidence type="ECO:0000313" key="1">
    <source>
        <dbReference type="EMBL" id="CAF1586024.1"/>
    </source>
</evidence>
<name>A0A815ZMB5_ADIRI</name>
<dbReference type="EMBL" id="CAJNOR010006110">
    <property type="protein sequence ID" value="CAF1586024.1"/>
    <property type="molecule type" value="Genomic_DNA"/>
</dbReference>
<accession>A0A815ZMB5</accession>
<proteinExistence type="predicted"/>
<dbReference type="AlphaFoldDB" id="A0A815ZMB5"/>
<evidence type="ECO:0000313" key="2">
    <source>
        <dbReference type="Proteomes" id="UP000663828"/>
    </source>
</evidence>
<protein>
    <submittedName>
        <fullName evidence="1">Uncharacterized protein</fullName>
    </submittedName>
</protein>
<feature type="non-terminal residue" evidence="1">
    <location>
        <position position="1"/>
    </location>
</feature>